<gene>
    <name evidence="4" type="ORF">PCAL00307_LOCUS12604</name>
    <name evidence="5" type="ORF">PECAL_1P11050</name>
</gene>
<dbReference type="PANTHER" id="PTHR43685:SF2">
    <property type="entry name" value="GLYCOSYLTRANSFERASE 2-LIKE DOMAIN-CONTAINING PROTEIN"/>
    <property type="match status" value="1"/>
</dbReference>
<organism evidence="4">
    <name type="scientific">Pelagomonas calceolata</name>
    <dbReference type="NCBI Taxonomy" id="35677"/>
    <lineage>
        <taxon>Eukaryota</taxon>
        <taxon>Sar</taxon>
        <taxon>Stramenopiles</taxon>
        <taxon>Ochrophyta</taxon>
        <taxon>Pelagophyceae</taxon>
        <taxon>Pelagomonadales</taxon>
        <taxon>Pelagomonadaceae</taxon>
        <taxon>Pelagomonas</taxon>
    </lineage>
</organism>
<reference evidence="5" key="2">
    <citation type="submission" date="2021-11" db="EMBL/GenBank/DDBJ databases">
        <authorList>
            <consortium name="Genoscope - CEA"/>
            <person name="William W."/>
        </authorList>
    </citation>
    <scope>NUCLEOTIDE SEQUENCE</scope>
</reference>
<evidence type="ECO:0000313" key="5">
    <source>
        <dbReference type="EMBL" id="CAH0364726.1"/>
    </source>
</evidence>
<dbReference type="EMBL" id="CAKKNE010000001">
    <property type="protein sequence ID" value="CAH0364726.1"/>
    <property type="molecule type" value="Genomic_DNA"/>
</dbReference>
<dbReference type="CDD" id="cd00761">
    <property type="entry name" value="Glyco_tranf_GTA_type"/>
    <property type="match status" value="1"/>
</dbReference>
<feature type="signal peptide" evidence="2">
    <location>
        <begin position="1"/>
        <end position="16"/>
    </location>
</feature>
<feature type="chain" id="PRO_5035593930" description="Glycosyltransferase 2-like domain-containing protein" evidence="2">
    <location>
        <begin position="17"/>
        <end position="285"/>
    </location>
</feature>
<dbReference type="InterPro" id="IPR029044">
    <property type="entry name" value="Nucleotide-diphossugar_trans"/>
</dbReference>
<dbReference type="Pfam" id="PF00535">
    <property type="entry name" value="Glycos_transf_2"/>
    <property type="match status" value="1"/>
</dbReference>
<evidence type="ECO:0000313" key="6">
    <source>
        <dbReference type="Proteomes" id="UP000789595"/>
    </source>
</evidence>
<dbReference type="SUPFAM" id="SSF53448">
    <property type="entry name" value="Nucleotide-diphospho-sugar transferases"/>
    <property type="match status" value="1"/>
</dbReference>
<dbReference type="InterPro" id="IPR050834">
    <property type="entry name" value="Glycosyltransf_2"/>
</dbReference>
<dbReference type="PANTHER" id="PTHR43685">
    <property type="entry name" value="GLYCOSYLTRANSFERASE"/>
    <property type="match status" value="1"/>
</dbReference>
<dbReference type="Gene3D" id="3.90.550.10">
    <property type="entry name" value="Spore Coat Polysaccharide Biosynthesis Protein SpsA, Chain A"/>
    <property type="match status" value="1"/>
</dbReference>
<dbReference type="Proteomes" id="UP000789595">
    <property type="component" value="Unassembled WGS sequence"/>
</dbReference>
<feature type="domain" description="Glycosyltransferase 2-like" evidence="3">
    <location>
        <begin position="64"/>
        <end position="168"/>
    </location>
</feature>
<protein>
    <recommendedName>
        <fullName evidence="3">Glycosyltransferase 2-like domain-containing protein</fullName>
    </recommendedName>
</protein>
<evidence type="ECO:0000256" key="2">
    <source>
        <dbReference type="SAM" id="SignalP"/>
    </source>
</evidence>
<name>A0A7S3ZXN1_9STRA</name>
<dbReference type="OrthoDB" id="60542at2759"/>
<evidence type="ECO:0000259" key="3">
    <source>
        <dbReference type="Pfam" id="PF00535"/>
    </source>
</evidence>
<feature type="region of interest" description="Disordered" evidence="1">
    <location>
        <begin position="21"/>
        <end position="47"/>
    </location>
</feature>
<keyword evidence="2" id="KW-0732">Signal</keyword>
<dbReference type="InterPro" id="IPR001173">
    <property type="entry name" value="Glyco_trans_2-like"/>
</dbReference>
<reference evidence="4" key="1">
    <citation type="submission" date="2021-01" db="EMBL/GenBank/DDBJ databases">
        <authorList>
            <person name="Corre E."/>
            <person name="Pelletier E."/>
            <person name="Niang G."/>
            <person name="Scheremetjew M."/>
            <person name="Finn R."/>
            <person name="Kale V."/>
            <person name="Holt S."/>
            <person name="Cochrane G."/>
            <person name="Meng A."/>
            <person name="Brown T."/>
            <person name="Cohen L."/>
        </authorList>
    </citation>
    <scope>NUCLEOTIDE SEQUENCE</scope>
    <source>
        <strain evidence="4">CCMP1756</strain>
    </source>
</reference>
<evidence type="ECO:0000256" key="1">
    <source>
        <dbReference type="SAM" id="MobiDB-lite"/>
    </source>
</evidence>
<accession>A0A7S3ZXN1</accession>
<evidence type="ECO:0000313" key="4">
    <source>
        <dbReference type="EMBL" id="CAE0697168.1"/>
    </source>
</evidence>
<sequence length="285" mass="30856">MRRLLILHAIAATALLAPKRRRRAPTKDNGWRELSPPATPLAPRTDYDWTSGAPTDAACWPSVSVVTITRDRADFLAEALVSMARQDYPRERVEIIVADDGAGEPVHNVRYLAHAARQRLGAKRNACLARATGELVATWDDDDYFAPNRLRAQAAELMRGGDVCFLGADAAYRFDVSDGEFRENRGGSFVQPCTMMFKRELWGPKARYDDGADLGEDLAFLDALLEGGASVATAEVPFVRVRHDRNVAQDAAGDGDEGVVAARAAAVACGLPARTVDFLAGLSAT</sequence>
<dbReference type="EMBL" id="HBIW01014640">
    <property type="protein sequence ID" value="CAE0697168.1"/>
    <property type="molecule type" value="Transcribed_RNA"/>
</dbReference>
<dbReference type="AlphaFoldDB" id="A0A7S3ZXN1"/>
<keyword evidence="6" id="KW-1185">Reference proteome</keyword>
<proteinExistence type="predicted"/>